<protein>
    <submittedName>
        <fullName evidence="1">Uncharacterized protein</fullName>
    </submittedName>
</protein>
<evidence type="ECO:0000313" key="1">
    <source>
        <dbReference type="EMBL" id="CAG7729616.1"/>
    </source>
</evidence>
<dbReference type="EMBL" id="CAJVCH010181505">
    <property type="protein sequence ID" value="CAG7729616.1"/>
    <property type="molecule type" value="Genomic_DNA"/>
</dbReference>
<keyword evidence="2" id="KW-1185">Reference proteome</keyword>
<comment type="caution">
    <text evidence="1">The sequence shown here is derived from an EMBL/GenBank/DDBJ whole genome shotgun (WGS) entry which is preliminary data.</text>
</comment>
<organism evidence="1 2">
    <name type="scientific">Allacma fusca</name>
    <dbReference type="NCBI Taxonomy" id="39272"/>
    <lineage>
        <taxon>Eukaryota</taxon>
        <taxon>Metazoa</taxon>
        <taxon>Ecdysozoa</taxon>
        <taxon>Arthropoda</taxon>
        <taxon>Hexapoda</taxon>
        <taxon>Collembola</taxon>
        <taxon>Symphypleona</taxon>
        <taxon>Sminthuridae</taxon>
        <taxon>Allacma</taxon>
    </lineage>
</organism>
<name>A0A8J2K7B0_9HEXA</name>
<dbReference type="AlphaFoldDB" id="A0A8J2K7B0"/>
<sequence length="41" mass="4598">HSLLSHTDDCVHKSGAPWDVGLGTEYEKEVKIIPDLSCWQC</sequence>
<feature type="non-terminal residue" evidence="1">
    <location>
        <position position="1"/>
    </location>
</feature>
<proteinExistence type="predicted"/>
<dbReference type="Proteomes" id="UP000708208">
    <property type="component" value="Unassembled WGS sequence"/>
</dbReference>
<reference evidence="1" key="1">
    <citation type="submission" date="2021-06" db="EMBL/GenBank/DDBJ databases">
        <authorList>
            <person name="Hodson N. C."/>
            <person name="Mongue J. A."/>
            <person name="Jaron S. K."/>
        </authorList>
    </citation>
    <scope>NUCLEOTIDE SEQUENCE</scope>
</reference>
<gene>
    <name evidence="1" type="ORF">AFUS01_LOCUS18314</name>
</gene>
<accession>A0A8J2K7B0</accession>
<evidence type="ECO:0000313" key="2">
    <source>
        <dbReference type="Proteomes" id="UP000708208"/>
    </source>
</evidence>